<dbReference type="RefSeq" id="WP_006973447.1">
    <property type="nucleotide sequence ID" value="NZ_ABCS01000046.1"/>
</dbReference>
<protein>
    <recommendedName>
        <fullName evidence="2">PD-(D/E)XK nuclease domain-containing protein</fullName>
    </recommendedName>
</protein>
<organism evidence="3 4">
    <name type="scientific">Plesiocystis pacifica SIR-1</name>
    <dbReference type="NCBI Taxonomy" id="391625"/>
    <lineage>
        <taxon>Bacteria</taxon>
        <taxon>Pseudomonadati</taxon>
        <taxon>Myxococcota</taxon>
        <taxon>Polyangia</taxon>
        <taxon>Nannocystales</taxon>
        <taxon>Nannocystaceae</taxon>
        <taxon>Plesiocystis</taxon>
    </lineage>
</organism>
<sequence length="180" mass="19941">MKGDEYRDRVASYIDHNFSDHGLLVYTEVTVGKSIIGKRRKLDVFIRRASGPDALGLECKYQRTSGTTDEKIPYALQDLDAMWIPGCLVYAGTGWSTGVLHTLDGSRRAAFCDPAENLARSKHTLELDHVIAATFGLWDAVIPEARRFKVQRELELPSAPLQRADPKAPAETKQVAKGKG</sequence>
<dbReference type="Pfam" id="PF20472">
    <property type="entry name" value="PDDEXK_11"/>
    <property type="match status" value="1"/>
</dbReference>
<feature type="domain" description="PD-(D/E)XK nuclease" evidence="2">
    <location>
        <begin position="2"/>
        <end position="138"/>
    </location>
</feature>
<keyword evidence="4" id="KW-1185">Reference proteome</keyword>
<dbReference type="EMBL" id="ABCS01000046">
    <property type="protein sequence ID" value="EDM77449.1"/>
    <property type="molecule type" value="Genomic_DNA"/>
</dbReference>
<evidence type="ECO:0000259" key="2">
    <source>
        <dbReference type="Pfam" id="PF20472"/>
    </source>
</evidence>
<name>A6G9Q5_9BACT</name>
<dbReference type="OrthoDB" id="5514786at2"/>
<dbReference type="STRING" id="391625.PPSIR1_38079"/>
<evidence type="ECO:0000256" key="1">
    <source>
        <dbReference type="SAM" id="MobiDB-lite"/>
    </source>
</evidence>
<accession>A6G9Q5</accession>
<gene>
    <name evidence="3" type="ORF">PPSIR1_38079</name>
</gene>
<reference evidence="3 4" key="1">
    <citation type="submission" date="2007-06" db="EMBL/GenBank/DDBJ databases">
        <authorList>
            <person name="Shimkets L."/>
            <person name="Ferriera S."/>
            <person name="Johnson J."/>
            <person name="Kravitz S."/>
            <person name="Beeson K."/>
            <person name="Sutton G."/>
            <person name="Rogers Y.-H."/>
            <person name="Friedman R."/>
            <person name="Frazier M."/>
            <person name="Venter J.C."/>
        </authorList>
    </citation>
    <scope>NUCLEOTIDE SEQUENCE [LARGE SCALE GENOMIC DNA]</scope>
    <source>
        <strain evidence="3 4">SIR-1</strain>
    </source>
</reference>
<feature type="region of interest" description="Disordered" evidence="1">
    <location>
        <begin position="158"/>
        <end position="180"/>
    </location>
</feature>
<evidence type="ECO:0000313" key="4">
    <source>
        <dbReference type="Proteomes" id="UP000005801"/>
    </source>
</evidence>
<evidence type="ECO:0000313" key="3">
    <source>
        <dbReference type="EMBL" id="EDM77449.1"/>
    </source>
</evidence>
<dbReference type="Proteomes" id="UP000005801">
    <property type="component" value="Unassembled WGS sequence"/>
</dbReference>
<dbReference type="InterPro" id="IPR046821">
    <property type="entry name" value="PDDEXK_11"/>
</dbReference>
<dbReference type="eggNOG" id="ENOG5033EZF">
    <property type="taxonomic scope" value="Bacteria"/>
</dbReference>
<dbReference type="AlphaFoldDB" id="A6G9Q5"/>
<proteinExistence type="predicted"/>
<comment type="caution">
    <text evidence="3">The sequence shown here is derived from an EMBL/GenBank/DDBJ whole genome shotgun (WGS) entry which is preliminary data.</text>
</comment>